<dbReference type="SUPFAM" id="SSF48208">
    <property type="entry name" value="Six-hairpin glycosidases"/>
    <property type="match status" value="1"/>
</dbReference>
<keyword evidence="2" id="KW-1185">Reference proteome</keyword>
<evidence type="ECO:0000313" key="3">
    <source>
        <dbReference type="WBParaSite" id="nRc.2.0.1.t37233-RA"/>
    </source>
</evidence>
<protein>
    <submittedName>
        <fullName evidence="3">Uncharacterized protein</fullName>
    </submittedName>
</protein>
<dbReference type="PANTHER" id="PTHR42899:SF1">
    <property type="entry name" value="SPERMATOGENESIS-ASSOCIATED PROTEIN 20"/>
    <property type="match status" value="1"/>
</dbReference>
<sequence length="520" mass="59153">MIYDQAQLASIFAAMYQNEPDKNLRPPATLESNLRPGGLRSENRPDLPVAGAGAPISKEKFYEKMLRDVLTYVERDLKNDHGGFFSAEDADSVPKLQDGASKSKKKEGAFCVWTHEEIENLLGWKKTNSDISYATIFSDFFTIKSKGNVDLVKDPHGELLNQNVLINSKPVPEICKEYDLTCDQLEQLLDESKDILYKERLTRPKPRMDTKMITSWNAMMSSAFLSAAMVLNDSKFADISLSNFNFIKRHLFEVESGQLLRCCYLDNEKKICQIAKPIYGFVDDYAHVIATALDAYRWTNDDNFVSFACRLQAKMDELFFAEFDQVAADCSKMGAYYQNSPRYESILVPLIEDYHAFHLLLFLMVKQMQSNCNIKSDTIRVVDHDGAEPSANSVAVLNLLRLFNLTSKEKYLEKCKQVLEYFGDKLIKFPFTLPKMMCGLLAATESSFQIVIVGSENDPHVQNMFKTVNASFLPMASVILLNDKTDSFICCQNEHVRLLKYSSTKKPVAYNSGYYNKPDF</sequence>
<dbReference type="InterPro" id="IPR024705">
    <property type="entry name" value="Ssp411"/>
</dbReference>
<dbReference type="InterPro" id="IPR008928">
    <property type="entry name" value="6-hairpin_glycosidase_sf"/>
</dbReference>
<evidence type="ECO:0000313" key="2">
    <source>
        <dbReference type="Proteomes" id="UP000887565"/>
    </source>
</evidence>
<accession>A0A915KEK3</accession>
<proteinExistence type="predicted"/>
<dbReference type="Proteomes" id="UP000887565">
    <property type="component" value="Unplaced"/>
</dbReference>
<name>A0A915KEK3_ROMCU</name>
<organism evidence="2 3">
    <name type="scientific">Romanomermis culicivorax</name>
    <name type="common">Nematode worm</name>
    <dbReference type="NCBI Taxonomy" id="13658"/>
    <lineage>
        <taxon>Eukaryota</taxon>
        <taxon>Metazoa</taxon>
        <taxon>Ecdysozoa</taxon>
        <taxon>Nematoda</taxon>
        <taxon>Enoplea</taxon>
        <taxon>Dorylaimia</taxon>
        <taxon>Mermithida</taxon>
        <taxon>Mermithoidea</taxon>
        <taxon>Mermithidae</taxon>
        <taxon>Romanomermis</taxon>
    </lineage>
</organism>
<dbReference type="GO" id="GO:0005975">
    <property type="term" value="P:carbohydrate metabolic process"/>
    <property type="evidence" value="ECO:0007669"/>
    <property type="project" value="InterPro"/>
</dbReference>
<dbReference type="AlphaFoldDB" id="A0A915KEK3"/>
<reference evidence="3" key="1">
    <citation type="submission" date="2022-11" db="UniProtKB">
        <authorList>
            <consortium name="WormBaseParasite"/>
        </authorList>
    </citation>
    <scope>IDENTIFICATION</scope>
</reference>
<feature type="region of interest" description="Disordered" evidence="1">
    <location>
        <begin position="22"/>
        <end position="51"/>
    </location>
</feature>
<dbReference type="WBParaSite" id="nRc.2.0.1.t37233-RA">
    <property type="protein sequence ID" value="nRc.2.0.1.t37233-RA"/>
    <property type="gene ID" value="nRc.2.0.1.g37233"/>
</dbReference>
<evidence type="ECO:0000256" key="1">
    <source>
        <dbReference type="SAM" id="MobiDB-lite"/>
    </source>
</evidence>
<dbReference type="PANTHER" id="PTHR42899">
    <property type="entry name" value="SPERMATOGENESIS-ASSOCIATED PROTEIN 20"/>
    <property type="match status" value="1"/>
</dbReference>